<evidence type="ECO:0000313" key="7">
    <source>
        <dbReference type="Proteomes" id="UP000321304"/>
    </source>
</evidence>
<dbReference type="Pfam" id="PF00440">
    <property type="entry name" value="TetR_N"/>
    <property type="match status" value="2"/>
</dbReference>
<organism evidence="6 7">
    <name type="scientific">Bradyrhizobium macuxiense</name>
    <dbReference type="NCBI Taxonomy" id="1755647"/>
    <lineage>
        <taxon>Bacteria</taxon>
        <taxon>Pseudomonadati</taxon>
        <taxon>Pseudomonadota</taxon>
        <taxon>Alphaproteobacteria</taxon>
        <taxon>Hyphomicrobiales</taxon>
        <taxon>Nitrobacteraceae</taxon>
        <taxon>Bradyrhizobium</taxon>
    </lineage>
</organism>
<proteinExistence type="predicted"/>
<accession>A0A560L9N8</accession>
<keyword evidence="2 4" id="KW-0238">DNA-binding</keyword>
<keyword evidence="3" id="KW-0804">Transcription</keyword>
<dbReference type="GO" id="GO:0000976">
    <property type="term" value="F:transcription cis-regulatory region binding"/>
    <property type="evidence" value="ECO:0007669"/>
    <property type="project" value="TreeGrafter"/>
</dbReference>
<dbReference type="EMBL" id="VITY01000015">
    <property type="protein sequence ID" value="TWB89890.1"/>
    <property type="molecule type" value="Genomic_DNA"/>
</dbReference>
<dbReference type="PANTHER" id="PTHR30055:SF234">
    <property type="entry name" value="HTH-TYPE TRANSCRIPTIONAL REGULATOR BETI"/>
    <property type="match status" value="1"/>
</dbReference>
<sequence length="401" mass="44192">MTAAASQSRPKRFRRREAVLGVAIQLINEVGLRGMTFVEVANKLGIVATGIAYYFRRKEQLASACYVSSLERIQGFIASADGTTVESRLKSFLSNYCRYLQDVAAGRALAIVRFDEVRVLADPAVDDAMAQTFGKFRQLLRNPADRRSRVSNAHAHLLFSWIFWMPALLERHSEDEYDAIAGIVLKIWLDGVSPRPLAGGRPRGLAYRSPHGDDRAEDFLKAATKVLNEQGYAGASVERISAALNVTKGSFYHHNEAKDDLVVSCFARSLALVQAAKQQAASLPASGAEKLWALTVHLIEHQLLGEAPLLSMSALMTLPKHIRADLLHKSDRITNGFVLLFSEGMADGTIRTTSPVVAAWMFSSMINAAVDLRVWVPDLTVENVADLFVRPFFEGYARSLA</sequence>
<dbReference type="SUPFAM" id="SSF48498">
    <property type="entry name" value="Tetracyclin repressor-like, C-terminal domain"/>
    <property type="match status" value="1"/>
</dbReference>
<evidence type="ECO:0000259" key="5">
    <source>
        <dbReference type="PROSITE" id="PS50977"/>
    </source>
</evidence>
<evidence type="ECO:0000256" key="1">
    <source>
        <dbReference type="ARBA" id="ARBA00023015"/>
    </source>
</evidence>
<evidence type="ECO:0000313" key="6">
    <source>
        <dbReference type="EMBL" id="TWB89890.1"/>
    </source>
</evidence>
<feature type="DNA-binding region" description="H-T-H motif" evidence="4">
    <location>
        <begin position="236"/>
        <end position="255"/>
    </location>
</feature>
<dbReference type="OrthoDB" id="9811084at2"/>
<dbReference type="InterPro" id="IPR036271">
    <property type="entry name" value="Tet_transcr_reg_TetR-rel_C_sf"/>
</dbReference>
<dbReference type="InterPro" id="IPR050109">
    <property type="entry name" value="HTH-type_TetR-like_transc_reg"/>
</dbReference>
<feature type="DNA-binding region" description="H-T-H motif" evidence="4">
    <location>
        <begin position="36"/>
        <end position="55"/>
    </location>
</feature>
<evidence type="ECO:0000256" key="3">
    <source>
        <dbReference type="ARBA" id="ARBA00023163"/>
    </source>
</evidence>
<evidence type="ECO:0000256" key="4">
    <source>
        <dbReference type="PROSITE-ProRule" id="PRU00335"/>
    </source>
</evidence>
<keyword evidence="7" id="KW-1185">Reference proteome</keyword>
<dbReference type="Gene3D" id="1.10.10.60">
    <property type="entry name" value="Homeodomain-like"/>
    <property type="match status" value="1"/>
</dbReference>
<feature type="domain" description="HTH tetR-type" evidence="5">
    <location>
        <begin position="13"/>
        <end position="73"/>
    </location>
</feature>
<gene>
    <name evidence="6" type="ORF">FBZ93_1152</name>
</gene>
<dbReference type="InterPro" id="IPR009057">
    <property type="entry name" value="Homeodomain-like_sf"/>
</dbReference>
<dbReference type="AlphaFoldDB" id="A0A560L9N8"/>
<name>A0A560L9N8_9BRAD</name>
<keyword evidence="1" id="KW-0805">Transcription regulation</keyword>
<dbReference type="PROSITE" id="PS50977">
    <property type="entry name" value="HTH_TETR_2"/>
    <property type="match status" value="2"/>
</dbReference>
<dbReference type="PRINTS" id="PR00455">
    <property type="entry name" value="HTHTETR"/>
</dbReference>
<dbReference type="PANTHER" id="PTHR30055">
    <property type="entry name" value="HTH-TYPE TRANSCRIPTIONAL REGULATOR RUTR"/>
    <property type="match status" value="1"/>
</dbReference>
<evidence type="ECO:0000256" key="2">
    <source>
        <dbReference type="ARBA" id="ARBA00023125"/>
    </source>
</evidence>
<dbReference type="Proteomes" id="UP000321304">
    <property type="component" value="Unassembled WGS sequence"/>
</dbReference>
<dbReference type="RefSeq" id="WP_146991400.1">
    <property type="nucleotide sequence ID" value="NZ_VITY01000015.1"/>
</dbReference>
<feature type="domain" description="HTH tetR-type" evidence="5">
    <location>
        <begin position="213"/>
        <end position="273"/>
    </location>
</feature>
<dbReference type="Gene3D" id="1.10.357.10">
    <property type="entry name" value="Tetracycline Repressor, domain 2"/>
    <property type="match status" value="2"/>
</dbReference>
<dbReference type="SUPFAM" id="SSF46689">
    <property type="entry name" value="Homeodomain-like"/>
    <property type="match status" value="2"/>
</dbReference>
<reference evidence="6 7" key="1">
    <citation type="submission" date="2019-06" db="EMBL/GenBank/DDBJ databases">
        <title>Genomic Encyclopedia of Type Strains, Phase IV (KMG-V): Genome sequencing to study the core and pangenomes of soil and plant-associated prokaryotes.</title>
        <authorList>
            <person name="Whitman W."/>
        </authorList>
    </citation>
    <scope>NUCLEOTIDE SEQUENCE [LARGE SCALE GENOMIC DNA]</scope>
    <source>
        <strain evidence="6 7">BR 10355</strain>
    </source>
</reference>
<dbReference type="InterPro" id="IPR001647">
    <property type="entry name" value="HTH_TetR"/>
</dbReference>
<protein>
    <submittedName>
        <fullName evidence="6">TetR family transcriptional regulator</fullName>
    </submittedName>
</protein>
<comment type="caution">
    <text evidence="6">The sequence shown here is derived from an EMBL/GenBank/DDBJ whole genome shotgun (WGS) entry which is preliminary data.</text>
</comment>
<dbReference type="GO" id="GO:0003700">
    <property type="term" value="F:DNA-binding transcription factor activity"/>
    <property type="evidence" value="ECO:0007669"/>
    <property type="project" value="TreeGrafter"/>
</dbReference>